<dbReference type="EMBL" id="AEYP01009499">
    <property type="status" value="NOT_ANNOTATED_CDS"/>
    <property type="molecule type" value="Genomic_DNA"/>
</dbReference>
<organism evidence="2">
    <name type="scientific">Mustela putorius furo</name>
    <name type="common">European domestic ferret</name>
    <name type="synonym">Mustela furo</name>
    <dbReference type="NCBI Taxonomy" id="9669"/>
    <lineage>
        <taxon>Eukaryota</taxon>
        <taxon>Metazoa</taxon>
        <taxon>Chordata</taxon>
        <taxon>Craniata</taxon>
        <taxon>Vertebrata</taxon>
        <taxon>Euteleostomi</taxon>
        <taxon>Mammalia</taxon>
        <taxon>Eutheria</taxon>
        <taxon>Laurasiatheria</taxon>
        <taxon>Carnivora</taxon>
        <taxon>Caniformia</taxon>
        <taxon>Musteloidea</taxon>
        <taxon>Mustelidae</taxon>
        <taxon>Mustelinae</taxon>
        <taxon>Mustela</taxon>
    </lineage>
</organism>
<name>M3Y6S0_MUSPF</name>
<sequence>MRPESINKAQASSSSPSPIPLCFPPPFHLPKARRRRAEQQQQVQKVMKGVSCLSLGLTFLRPRPLGLLSLHPSHPPALAQNVTEGEHPGGSAGEESSLEEQREASRARLRWFGGGEEEGDRCRASASLGPGSRRAWEKKKKKKKKGKREKEKLGRRVSGAERAGIGCLLEATG</sequence>
<dbReference type="InParanoid" id="M3Y6S0"/>
<dbReference type="Ensembl" id="ENSMPUT00000007137.1">
    <property type="protein sequence ID" value="ENSMPUP00000007021.1"/>
    <property type="gene ID" value="ENSMPUG00000007078.1"/>
</dbReference>
<feature type="compositionally biased region" description="Low complexity" evidence="1">
    <location>
        <begin position="65"/>
        <end position="79"/>
    </location>
</feature>
<reference evidence="2" key="1">
    <citation type="submission" date="2024-06" db="UniProtKB">
        <authorList>
            <consortium name="Ensembl"/>
        </authorList>
    </citation>
    <scope>IDENTIFICATION</scope>
</reference>
<feature type="region of interest" description="Disordered" evidence="1">
    <location>
        <begin position="1"/>
        <end position="43"/>
    </location>
</feature>
<feature type="region of interest" description="Disordered" evidence="1">
    <location>
        <begin position="65"/>
        <end position="158"/>
    </location>
</feature>
<feature type="compositionally biased region" description="Basic residues" evidence="1">
    <location>
        <begin position="136"/>
        <end position="147"/>
    </location>
</feature>
<accession>M3Y6S0</accession>
<protein>
    <submittedName>
        <fullName evidence="2">Uncharacterized protein</fullName>
    </submittedName>
</protein>
<feature type="compositionally biased region" description="Pro residues" evidence="1">
    <location>
        <begin position="17"/>
        <end position="28"/>
    </location>
</feature>
<dbReference type="AlphaFoldDB" id="M3Y6S0"/>
<dbReference type="EMBL" id="AEYP01009500">
    <property type="status" value="NOT_ANNOTATED_CDS"/>
    <property type="molecule type" value="Genomic_DNA"/>
</dbReference>
<proteinExistence type="predicted"/>
<evidence type="ECO:0000313" key="2">
    <source>
        <dbReference type="Ensembl" id="ENSMPUP00000007021.1"/>
    </source>
</evidence>
<evidence type="ECO:0000256" key="1">
    <source>
        <dbReference type="SAM" id="MobiDB-lite"/>
    </source>
</evidence>
<dbReference type="HOGENOM" id="CLU_1547060_0_0_1"/>